<keyword evidence="3" id="KW-1185">Reference proteome</keyword>
<dbReference type="InterPro" id="IPR005569">
    <property type="entry name" value="Arc_DNA-bd_dom"/>
</dbReference>
<dbReference type="EMBL" id="MKKK01000023">
    <property type="protein sequence ID" value="OEY95805.1"/>
    <property type="molecule type" value="Genomic_DNA"/>
</dbReference>
<dbReference type="AlphaFoldDB" id="A0A1E7R946"/>
<reference evidence="2 3" key="1">
    <citation type="submission" date="2016-09" db="EMBL/GenBank/DDBJ databases">
        <authorList>
            <person name="Capua I."/>
            <person name="De Benedictis P."/>
            <person name="Joannis T."/>
            <person name="Lombin L.H."/>
            <person name="Cattoli G."/>
        </authorList>
    </citation>
    <scope>NUCLEOTIDE SEQUENCE [LARGE SCALE GENOMIC DNA]</scope>
    <source>
        <strain evidence="2 3">ANC 4671</strain>
    </source>
</reference>
<organism evidence="2 3">
    <name type="scientific">Acinetobacter qingfengensis</name>
    <dbReference type="NCBI Taxonomy" id="1262585"/>
    <lineage>
        <taxon>Bacteria</taxon>
        <taxon>Pseudomonadati</taxon>
        <taxon>Pseudomonadota</taxon>
        <taxon>Gammaproteobacteria</taxon>
        <taxon>Moraxellales</taxon>
        <taxon>Moraxellaceae</taxon>
        <taxon>Acinetobacter</taxon>
    </lineage>
</organism>
<gene>
    <name evidence="2" type="ORF">BJI46_02465</name>
</gene>
<comment type="caution">
    <text evidence="2">The sequence shown here is derived from an EMBL/GenBank/DDBJ whole genome shotgun (WGS) entry which is preliminary data.</text>
</comment>
<dbReference type="InterPro" id="IPR010985">
    <property type="entry name" value="Ribbon_hlx_hlx"/>
</dbReference>
<proteinExistence type="predicted"/>
<name>A0A1E7R946_9GAMM</name>
<protein>
    <recommendedName>
        <fullName evidence="1">Arc-like DNA binding domain-containing protein</fullName>
    </recommendedName>
</protein>
<evidence type="ECO:0000313" key="3">
    <source>
        <dbReference type="Proteomes" id="UP000185895"/>
    </source>
</evidence>
<dbReference type="Pfam" id="PF03869">
    <property type="entry name" value="Arc"/>
    <property type="match status" value="1"/>
</dbReference>
<dbReference type="GO" id="GO:0003677">
    <property type="term" value="F:DNA binding"/>
    <property type="evidence" value="ECO:0007669"/>
    <property type="project" value="InterPro"/>
</dbReference>
<evidence type="ECO:0000259" key="1">
    <source>
        <dbReference type="Pfam" id="PF03869"/>
    </source>
</evidence>
<dbReference type="OrthoDB" id="8685865at2"/>
<sequence length="75" mass="8605">MGKHLGVAYNLRLPQELKDRIAESAKELNRSMNADIVARLEESFEQKFKNLENTPTEELMKELAKRLDGFSVVVN</sequence>
<dbReference type="RefSeq" id="WP_070069840.1">
    <property type="nucleotide sequence ID" value="NZ_MKKK01000023.1"/>
</dbReference>
<dbReference type="GO" id="GO:0006355">
    <property type="term" value="P:regulation of DNA-templated transcription"/>
    <property type="evidence" value="ECO:0007669"/>
    <property type="project" value="InterPro"/>
</dbReference>
<accession>A0A1E7R946</accession>
<dbReference type="Gene3D" id="1.10.1220.10">
    <property type="entry name" value="Met repressor-like"/>
    <property type="match status" value="1"/>
</dbReference>
<dbReference type="SUPFAM" id="SSF47598">
    <property type="entry name" value="Ribbon-helix-helix"/>
    <property type="match status" value="1"/>
</dbReference>
<dbReference type="InterPro" id="IPR013321">
    <property type="entry name" value="Arc_rbn_hlx_hlx"/>
</dbReference>
<feature type="domain" description="Arc-like DNA binding" evidence="1">
    <location>
        <begin position="9"/>
        <end position="46"/>
    </location>
</feature>
<dbReference type="Proteomes" id="UP000185895">
    <property type="component" value="Unassembled WGS sequence"/>
</dbReference>
<evidence type="ECO:0000313" key="2">
    <source>
        <dbReference type="EMBL" id="OEY95805.1"/>
    </source>
</evidence>